<evidence type="ECO:0000256" key="2">
    <source>
        <dbReference type="ARBA" id="ARBA00022737"/>
    </source>
</evidence>
<keyword evidence="7" id="KW-1185">Reference proteome</keyword>
<feature type="non-terminal residue" evidence="6">
    <location>
        <position position="1"/>
    </location>
</feature>
<sequence length="279" mass="32360">SNLVQTIHRQAKVLTFPALHIDNVIRQDDQTKEKGTLRRCTENIATFCFKMASKHGRQAKEQAVSNLLKCTRLDREEITLLIDRFSDLCQKEEGKLHRLEFRDELNRFFNITDDILMDRVFRAFDKKSSGTLKLEDYVQGIGKFLNGTTEDHVQLCFDAYDLNNDNYISREEMFQLLKSCLVKAPTEEDPDELVKELVEIVMKKMDKDHDGRVSLPDFRAAVEEEKLMLEALGKCLPDEKCKLTFQEMLRMSGGRYSSANSVSISEQRDKNARRNQKSH</sequence>
<dbReference type="Pfam" id="PF13499">
    <property type="entry name" value="EF-hand_7"/>
    <property type="match status" value="1"/>
</dbReference>
<gene>
    <name evidence="6" type="ORF">EGW08_004045</name>
</gene>
<evidence type="ECO:0000313" key="7">
    <source>
        <dbReference type="Proteomes" id="UP000271974"/>
    </source>
</evidence>
<reference evidence="6 7" key="1">
    <citation type="submission" date="2019-01" db="EMBL/GenBank/DDBJ databases">
        <title>A draft genome assembly of the solar-powered sea slug Elysia chlorotica.</title>
        <authorList>
            <person name="Cai H."/>
            <person name="Li Q."/>
            <person name="Fang X."/>
            <person name="Li J."/>
            <person name="Curtis N.E."/>
            <person name="Altenburger A."/>
            <person name="Shibata T."/>
            <person name="Feng M."/>
            <person name="Maeda T."/>
            <person name="Schwartz J.A."/>
            <person name="Shigenobu S."/>
            <person name="Lundholm N."/>
            <person name="Nishiyama T."/>
            <person name="Yang H."/>
            <person name="Hasebe M."/>
            <person name="Li S."/>
            <person name="Pierce S.K."/>
            <person name="Wang J."/>
        </authorList>
    </citation>
    <scope>NUCLEOTIDE SEQUENCE [LARGE SCALE GENOMIC DNA]</scope>
    <source>
        <strain evidence="6">EC2010</strain>
        <tissue evidence="6">Whole organism of an adult</tissue>
    </source>
</reference>
<proteinExistence type="predicted"/>
<keyword evidence="1" id="KW-0479">Metal-binding</keyword>
<feature type="domain" description="EF-hand" evidence="5">
    <location>
        <begin position="112"/>
        <end position="147"/>
    </location>
</feature>
<dbReference type="Gene3D" id="1.10.238.10">
    <property type="entry name" value="EF-hand"/>
    <property type="match status" value="1"/>
</dbReference>
<dbReference type="EMBL" id="RQTK01000090">
    <property type="protein sequence ID" value="RUS88213.1"/>
    <property type="molecule type" value="Genomic_DNA"/>
</dbReference>
<evidence type="ECO:0000256" key="1">
    <source>
        <dbReference type="ARBA" id="ARBA00022723"/>
    </source>
</evidence>
<comment type="caution">
    <text evidence="6">The sequence shown here is derived from an EMBL/GenBank/DDBJ whole genome shotgun (WGS) entry which is preliminary data.</text>
</comment>
<dbReference type="Proteomes" id="UP000271974">
    <property type="component" value="Unassembled WGS sequence"/>
</dbReference>
<feature type="region of interest" description="Disordered" evidence="4">
    <location>
        <begin position="256"/>
        <end position="279"/>
    </location>
</feature>
<dbReference type="GO" id="GO:0005509">
    <property type="term" value="F:calcium ion binding"/>
    <property type="evidence" value="ECO:0007669"/>
    <property type="project" value="InterPro"/>
</dbReference>
<protein>
    <recommendedName>
        <fullName evidence="5">EF-hand domain-containing protein</fullName>
    </recommendedName>
</protein>
<evidence type="ECO:0000259" key="5">
    <source>
        <dbReference type="PROSITE" id="PS50222"/>
    </source>
</evidence>
<dbReference type="STRING" id="188477.A0A433U334"/>
<dbReference type="SMART" id="SM00054">
    <property type="entry name" value="EFh"/>
    <property type="match status" value="3"/>
</dbReference>
<dbReference type="PROSITE" id="PS00018">
    <property type="entry name" value="EF_HAND_1"/>
    <property type="match status" value="2"/>
</dbReference>
<feature type="domain" description="EF-hand" evidence="5">
    <location>
        <begin position="193"/>
        <end position="228"/>
    </location>
</feature>
<evidence type="ECO:0000313" key="6">
    <source>
        <dbReference type="EMBL" id="RUS88213.1"/>
    </source>
</evidence>
<dbReference type="CDD" id="cd00051">
    <property type="entry name" value="EFh"/>
    <property type="match status" value="1"/>
</dbReference>
<name>A0A433U334_ELYCH</name>
<keyword evidence="2" id="KW-0677">Repeat</keyword>
<dbReference type="PANTHER" id="PTHR23055:SF60">
    <property type="entry name" value="CALAXIN"/>
    <property type="match status" value="1"/>
</dbReference>
<dbReference type="PANTHER" id="PTHR23055">
    <property type="entry name" value="CALCIUM BINDING PROTEINS"/>
    <property type="match status" value="1"/>
</dbReference>
<dbReference type="InterPro" id="IPR011992">
    <property type="entry name" value="EF-hand-dom_pair"/>
</dbReference>
<feature type="domain" description="EF-hand" evidence="5">
    <location>
        <begin position="148"/>
        <end position="183"/>
    </location>
</feature>
<evidence type="ECO:0000256" key="4">
    <source>
        <dbReference type="SAM" id="MobiDB-lite"/>
    </source>
</evidence>
<evidence type="ECO:0000256" key="3">
    <source>
        <dbReference type="ARBA" id="ARBA00022837"/>
    </source>
</evidence>
<keyword evidence="3" id="KW-0106">Calcium</keyword>
<dbReference type="PROSITE" id="PS50222">
    <property type="entry name" value="EF_HAND_2"/>
    <property type="match status" value="3"/>
</dbReference>
<accession>A0A433U334</accession>
<dbReference type="PRINTS" id="PR00450">
    <property type="entry name" value="RECOVERIN"/>
</dbReference>
<dbReference type="SUPFAM" id="SSF47473">
    <property type="entry name" value="EF-hand"/>
    <property type="match status" value="1"/>
</dbReference>
<feature type="compositionally biased region" description="Polar residues" evidence="4">
    <location>
        <begin position="256"/>
        <end position="265"/>
    </location>
</feature>
<dbReference type="InterPro" id="IPR028846">
    <property type="entry name" value="Recoverin"/>
</dbReference>
<dbReference type="OrthoDB" id="191686at2759"/>
<organism evidence="6 7">
    <name type="scientific">Elysia chlorotica</name>
    <name type="common">Eastern emerald elysia</name>
    <name type="synonym">Sea slug</name>
    <dbReference type="NCBI Taxonomy" id="188477"/>
    <lineage>
        <taxon>Eukaryota</taxon>
        <taxon>Metazoa</taxon>
        <taxon>Spiralia</taxon>
        <taxon>Lophotrochozoa</taxon>
        <taxon>Mollusca</taxon>
        <taxon>Gastropoda</taxon>
        <taxon>Heterobranchia</taxon>
        <taxon>Euthyneura</taxon>
        <taxon>Panpulmonata</taxon>
        <taxon>Sacoglossa</taxon>
        <taxon>Placobranchoidea</taxon>
        <taxon>Plakobranchidae</taxon>
        <taxon>Elysia</taxon>
    </lineage>
</organism>
<dbReference type="AlphaFoldDB" id="A0A433U334"/>
<dbReference type="InterPro" id="IPR002048">
    <property type="entry name" value="EF_hand_dom"/>
</dbReference>
<dbReference type="InterPro" id="IPR018247">
    <property type="entry name" value="EF_Hand_1_Ca_BS"/>
</dbReference>